<keyword evidence="2" id="KW-1185">Reference proteome</keyword>
<evidence type="ECO:0000313" key="1">
    <source>
        <dbReference type="EMBL" id="OCK76922.1"/>
    </source>
</evidence>
<dbReference type="AlphaFoldDB" id="A0A8E2JC39"/>
<accession>A0A8E2JC39</accession>
<sequence length="150" mass="17258">MLLRKYVLGFQQMAERTCIELARSCWLVATYCRWRLPAVTGISPLQNAQGCEKKIHPCSLPAQTCKARPRVTQGSYTSFVFLRQLTILVRSTERLSSNLSLIYIPFTSHLQHPVRPLISLHYIPIQNYLYHIQISRHINIPGLVNLCLQP</sequence>
<dbReference type="EMBL" id="KV745168">
    <property type="protein sequence ID" value="OCK76922.1"/>
    <property type="molecule type" value="Genomic_DNA"/>
</dbReference>
<protein>
    <submittedName>
        <fullName evidence="1">Uncharacterized protein</fullName>
    </submittedName>
</protein>
<gene>
    <name evidence="1" type="ORF">K432DRAFT_132961</name>
</gene>
<dbReference type="Proteomes" id="UP000250266">
    <property type="component" value="Unassembled WGS sequence"/>
</dbReference>
<reference evidence="1 2" key="1">
    <citation type="journal article" date="2016" name="Nat. Commun.">
        <title>Ectomycorrhizal ecology is imprinted in the genome of the dominant symbiotic fungus Cenococcum geophilum.</title>
        <authorList>
            <consortium name="DOE Joint Genome Institute"/>
            <person name="Peter M."/>
            <person name="Kohler A."/>
            <person name="Ohm R.A."/>
            <person name="Kuo A."/>
            <person name="Krutzmann J."/>
            <person name="Morin E."/>
            <person name="Arend M."/>
            <person name="Barry K.W."/>
            <person name="Binder M."/>
            <person name="Choi C."/>
            <person name="Clum A."/>
            <person name="Copeland A."/>
            <person name="Grisel N."/>
            <person name="Haridas S."/>
            <person name="Kipfer T."/>
            <person name="LaButti K."/>
            <person name="Lindquist E."/>
            <person name="Lipzen A."/>
            <person name="Maire R."/>
            <person name="Meier B."/>
            <person name="Mihaltcheva S."/>
            <person name="Molinier V."/>
            <person name="Murat C."/>
            <person name="Poggeler S."/>
            <person name="Quandt C.A."/>
            <person name="Sperisen C."/>
            <person name="Tritt A."/>
            <person name="Tisserant E."/>
            <person name="Crous P.W."/>
            <person name="Henrissat B."/>
            <person name="Nehls U."/>
            <person name="Egli S."/>
            <person name="Spatafora J.W."/>
            <person name="Grigoriev I.V."/>
            <person name="Martin F.M."/>
        </authorList>
    </citation>
    <scope>NUCLEOTIDE SEQUENCE [LARGE SCALE GENOMIC DNA]</scope>
    <source>
        <strain evidence="1 2">CBS 459.81</strain>
    </source>
</reference>
<proteinExistence type="predicted"/>
<evidence type="ECO:0000313" key="2">
    <source>
        <dbReference type="Proteomes" id="UP000250266"/>
    </source>
</evidence>
<name>A0A8E2JC39_9PEZI</name>
<organism evidence="1 2">
    <name type="scientific">Lepidopterella palustris CBS 459.81</name>
    <dbReference type="NCBI Taxonomy" id="1314670"/>
    <lineage>
        <taxon>Eukaryota</taxon>
        <taxon>Fungi</taxon>
        <taxon>Dikarya</taxon>
        <taxon>Ascomycota</taxon>
        <taxon>Pezizomycotina</taxon>
        <taxon>Dothideomycetes</taxon>
        <taxon>Pleosporomycetidae</taxon>
        <taxon>Mytilinidiales</taxon>
        <taxon>Argynnaceae</taxon>
        <taxon>Lepidopterella</taxon>
    </lineage>
</organism>